<proteinExistence type="predicted"/>
<dbReference type="PANTHER" id="PTHR35730">
    <property type="entry name" value="KINETOCHORE PROTEIN SPC24 HOMOLOG-RELATED"/>
    <property type="match status" value="1"/>
</dbReference>
<dbReference type="InterPro" id="IPR044951">
    <property type="entry name" value="SPC24-like"/>
</dbReference>
<evidence type="ECO:0000313" key="2">
    <source>
        <dbReference type="Proteomes" id="UP001418222"/>
    </source>
</evidence>
<protein>
    <recommendedName>
        <fullName evidence="3">Kinetochore protein Spc24</fullName>
    </recommendedName>
</protein>
<accession>A0AAP0BMT5</accession>
<dbReference type="PANTHER" id="PTHR35730:SF2">
    <property type="entry name" value="KINETOCHORE PROTEIN SPC24 HOMOLOG-RELATED"/>
    <property type="match status" value="1"/>
</dbReference>
<reference evidence="1 2" key="1">
    <citation type="journal article" date="2022" name="Nat. Plants">
        <title>Genomes of leafy and leafless Platanthera orchids illuminate the evolution of mycoheterotrophy.</title>
        <authorList>
            <person name="Li M.H."/>
            <person name="Liu K.W."/>
            <person name="Li Z."/>
            <person name="Lu H.C."/>
            <person name="Ye Q.L."/>
            <person name="Zhang D."/>
            <person name="Wang J.Y."/>
            <person name="Li Y.F."/>
            <person name="Zhong Z.M."/>
            <person name="Liu X."/>
            <person name="Yu X."/>
            <person name="Liu D.K."/>
            <person name="Tu X.D."/>
            <person name="Liu B."/>
            <person name="Hao Y."/>
            <person name="Liao X.Y."/>
            <person name="Jiang Y.T."/>
            <person name="Sun W.H."/>
            <person name="Chen J."/>
            <person name="Chen Y.Q."/>
            <person name="Ai Y."/>
            <person name="Zhai J.W."/>
            <person name="Wu S.S."/>
            <person name="Zhou Z."/>
            <person name="Hsiao Y.Y."/>
            <person name="Wu W.L."/>
            <person name="Chen Y.Y."/>
            <person name="Lin Y.F."/>
            <person name="Hsu J.L."/>
            <person name="Li C.Y."/>
            <person name="Wang Z.W."/>
            <person name="Zhao X."/>
            <person name="Zhong W.Y."/>
            <person name="Ma X.K."/>
            <person name="Ma L."/>
            <person name="Huang J."/>
            <person name="Chen G.Z."/>
            <person name="Huang M.Z."/>
            <person name="Huang L."/>
            <person name="Peng D.H."/>
            <person name="Luo Y.B."/>
            <person name="Zou S.Q."/>
            <person name="Chen S.P."/>
            <person name="Lan S."/>
            <person name="Tsai W.C."/>
            <person name="Van de Peer Y."/>
            <person name="Liu Z.J."/>
        </authorList>
    </citation>
    <scope>NUCLEOTIDE SEQUENCE [LARGE SCALE GENOMIC DNA]</scope>
    <source>
        <strain evidence="1">Lor287</strain>
    </source>
</reference>
<dbReference type="EMBL" id="JBBWWQ010000006">
    <property type="protein sequence ID" value="KAK8944742.1"/>
    <property type="molecule type" value="Genomic_DNA"/>
</dbReference>
<dbReference type="Proteomes" id="UP001418222">
    <property type="component" value="Unassembled WGS sequence"/>
</dbReference>
<sequence>MGDTSERMDIETLFSLANDLTNLLNDGKDGDNLMQCLENAKSLRSFCEINAHENNVSLEECQKRINGFKEKIENVEGEGLTDSEIVDLQTQLEKKMQMEYLLREGLREVSDLLGDLEQQRVSLEKRWQLANHREKDLQKSQDSLSMCASITGIIPDSTDKKKISGFSVERGKKKVERFKIDPGMPPFQVCDALWKMADP</sequence>
<name>A0AAP0BMT5_9ASPA</name>
<dbReference type="GO" id="GO:0051983">
    <property type="term" value="P:regulation of chromosome segregation"/>
    <property type="evidence" value="ECO:0007669"/>
    <property type="project" value="InterPro"/>
</dbReference>
<comment type="caution">
    <text evidence="1">The sequence shown here is derived from an EMBL/GenBank/DDBJ whole genome shotgun (WGS) entry which is preliminary data.</text>
</comment>
<evidence type="ECO:0000313" key="1">
    <source>
        <dbReference type="EMBL" id="KAK8944742.1"/>
    </source>
</evidence>
<keyword evidence="2" id="KW-1185">Reference proteome</keyword>
<gene>
    <name evidence="1" type="ORF">KSP39_PZI008037</name>
</gene>
<dbReference type="AlphaFoldDB" id="A0AAP0BMT5"/>
<evidence type="ECO:0008006" key="3">
    <source>
        <dbReference type="Google" id="ProtNLM"/>
    </source>
</evidence>
<organism evidence="1 2">
    <name type="scientific">Platanthera zijinensis</name>
    <dbReference type="NCBI Taxonomy" id="2320716"/>
    <lineage>
        <taxon>Eukaryota</taxon>
        <taxon>Viridiplantae</taxon>
        <taxon>Streptophyta</taxon>
        <taxon>Embryophyta</taxon>
        <taxon>Tracheophyta</taxon>
        <taxon>Spermatophyta</taxon>
        <taxon>Magnoliopsida</taxon>
        <taxon>Liliopsida</taxon>
        <taxon>Asparagales</taxon>
        <taxon>Orchidaceae</taxon>
        <taxon>Orchidoideae</taxon>
        <taxon>Orchideae</taxon>
        <taxon>Orchidinae</taxon>
        <taxon>Platanthera</taxon>
    </lineage>
</organism>